<dbReference type="InterPro" id="IPR015424">
    <property type="entry name" value="PyrdxlP-dep_Trfase"/>
</dbReference>
<dbReference type="RefSeq" id="WP_231011458.1">
    <property type="nucleotide sequence ID" value="NZ_BAAAEW010000014.1"/>
</dbReference>
<dbReference type="PIRSF" id="PIRSF000390">
    <property type="entry name" value="PLP_StrS"/>
    <property type="match status" value="1"/>
</dbReference>
<dbReference type="Pfam" id="PF01041">
    <property type="entry name" value="DegT_DnrJ_EryC1"/>
    <property type="match status" value="1"/>
</dbReference>
<dbReference type="PANTHER" id="PTHR30244:SF42">
    <property type="entry name" value="UDP-2-ACETAMIDO-2-DEOXY-3-OXO-D-GLUCURONATE AMINOTRANSFERASE"/>
    <property type="match status" value="1"/>
</dbReference>
<comment type="caution">
    <text evidence="2">The sequence shown here is derived from an EMBL/GenBank/DDBJ whole genome shotgun (WGS) entry which is preliminary data.</text>
</comment>
<evidence type="ECO:0000256" key="1">
    <source>
        <dbReference type="RuleBase" id="RU004508"/>
    </source>
</evidence>
<protein>
    <submittedName>
        <fullName evidence="2">O-antigen biosynthesis protein WlbC</fullName>
    </submittedName>
</protein>
<dbReference type="PANTHER" id="PTHR30244">
    <property type="entry name" value="TRANSAMINASE"/>
    <property type="match status" value="1"/>
</dbReference>
<dbReference type="EMBL" id="BAAAEW010000014">
    <property type="protein sequence ID" value="GAA0751379.1"/>
    <property type="molecule type" value="Genomic_DNA"/>
</dbReference>
<gene>
    <name evidence="2" type="primary">wlbC</name>
    <name evidence="2" type="ORF">GCM10009107_24040</name>
</gene>
<dbReference type="InterPro" id="IPR015422">
    <property type="entry name" value="PyrdxlP-dep_Trfase_small"/>
</dbReference>
<dbReference type="InterPro" id="IPR000653">
    <property type="entry name" value="DegT/StrS_aminotransferase"/>
</dbReference>
<evidence type="ECO:0000313" key="2">
    <source>
        <dbReference type="EMBL" id="GAA0751379.1"/>
    </source>
</evidence>
<dbReference type="Gene3D" id="3.90.1150.10">
    <property type="entry name" value="Aspartate Aminotransferase, domain 1"/>
    <property type="match status" value="1"/>
</dbReference>
<keyword evidence="3" id="KW-1185">Reference proteome</keyword>
<dbReference type="InterPro" id="IPR015421">
    <property type="entry name" value="PyrdxlP-dep_Trfase_major"/>
</dbReference>
<evidence type="ECO:0000313" key="3">
    <source>
        <dbReference type="Proteomes" id="UP001500279"/>
    </source>
</evidence>
<proteinExistence type="inferred from homology"/>
<organism evidence="2 3">
    <name type="scientific">Ideonella azotifigens</name>
    <dbReference type="NCBI Taxonomy" id="513160"/>
    <lineage>
        <taxon>Bacteria</taxon>
        <taxon>Pseudomonadati</taxon>
        <taxon>Pseudomonadota</taxon>
        <taxon>Betaproteobacteria</taxon>
        <taxon>Burkholderiales</taxon>
        <taxon>Sphaerotilaceae</taxon>
        <taxon>Ideonella</taxon>
    </lineage>
</organism>
<sequence>MQFTDLQAQYAALKTEINARMQRVLDHGQYIMGPEVAELETALAARTGVRHCITVASGTEALLIALMTLDLKPGDEVVTTPFTFAATAEVIVLLGGVPVFVDVEPDTGLIDAARIEAAITLRTRALMPVSLYGQVADMAAIQAVANKHGLSVIEDAAQSLGATFGGHQSCGLSTWGATSFFPSKPLGCYGDGGALFTNDDALAQAAREIRVHGQSARYTHTRLGVGGRMDTLQCAVLLAKLPRFEWELQRRAALGQRYREALAGLHLDLLAMRFGRTCVWGQFTVMVDSRDEVVASLKAAGIPTAVHYPRPLHRQPAYERFAAACPVSEQLAARVLSLPMSADLTEVDQDRVIAALAAAVGQRA</sequence>
<dbReference type="SUPFAM" id="SSF53383">
    <property type="entry name" value="PLP-dependent transferases"/>
    <property type="match status" value="1"/>
</dbReference>
<name>A0ABN1K0M3_9BURK</name>
<accession>A0ABN1K0M3</accession>
<reference evidence="2 3" key="1">
    <citation type="journal article" date="2019" name="Int. J. Syst. Evol. Microbiol.">
        <title>The Global Catalogue of Microorganisms (GCM) 10K type strain sequencing project: providing services to taxonomists for standard genome sequencing and annotation.</title>
        <authorList>
            <consortium name="The Broad Institute Genomics Platform"/>
            <consortium name="The Broad Institute Genome Sequencing Center for Infectious Disease"/>
            <person name="Wu L."/>
            <person name="Ma J."/>
        </authorList>
    </citation>
    <scope>NUCLEOTIDE SEQUENCE [LARGE SCALE GENOMIC DNA]</scope>
    <source>
        <strain evidence="2 3">JCM 15503</strain>
    </source>
</reference>
<dbReference type="CDD" id="cd00616">
    <property type="entry name" value="AHBA_syn"/>
    <property type="match status" value="1"/>
</dbReference>
<dbReference type="Proteomes" id="UP001500279">
    <property type="component" value="Unassembled WGS sequence"/>
</dbReference>
<keyword evidence="1" id="KW-0663">Pyridoxal phosphate</keyword>
<comment type="similarity">
    <text evidence="1">Belongs to the DegT/DnrJ/EryC1 family.</text>
</comment>
<dbReference type="Gene3D" id="3.40.640.10">
    <property type="entry name" value="Type I PLP-dependent aspartate aminotransferase-like (Major domain)"/>
    <property type="match status" value="1"/>
</dbReference>